<sequence length="1017" mass="115482">MTYSDWNNLLGDQLFKAKRFRQEVFLFLAKEQVVEAGRRLAAEMQDAFELDKDETLTDEYIWRNFLACVRSGPNGAGGGRVGVVQRAYNCYTQWQGLREKGDNAGSRLLRQSGQVYQLRYPTHLAYLLLFTMPFGGDAELGDTYSYYKTLNRWLHDNSLLPAHETINAQYFSGLDSGLGWKSMWQELEVWTIDECSSQLGEVRSRANNWPNWPYVGWPLAQCLLPPRVLQQLKKFFVASNLVPGMEMPADRMRKLLEGSKSEILTLPRLTRESLANPTSELGKSIVEMILGVLRVWNGSSNYTRYRKEATNNEKIESVKERGDVASEALPFLQIDRASERVTWQHRIRIRPDVPLPDDLQLVGENYPTVSCHAATPTWSTLLPKLGMSATRILTDDNNRWRCIYRPADVQLFVPASRYHLPNWAPASELEQGVEMMLLCREIPTAYYIRRWGESFQATGVFQDLSGYEGVPKDYCLFKLKNPIGVCPEVAALAPTAEGRIVAEGGIQLEYRRYLMDLLPAFRLINVDAEEPLHLCYNSDEVTVELLQDADDTTKWLLPTTTRCGDEFIVFVPGHKLSTDGLRYTLAESAASEELQEIKRGPYNDDLRARPDDHAGKEHEIVYYNGYQLELARLCVGDLAKTWSLPQEWGANSATTVLEKIKRQVTAYNAIFTPVVGDEAYCHSTPGKGRDELLHLLTTKGRLTLEEFSRAYDSLWLSRRLEGNQWLPTIRQKRGVMRLYAQMGFGDYGYRRGAEQIMALQPSLLPLPTKEAAVWRMLLTGGRTPTFVSGVQNYIKQQAPDMSSQILGPEESNHNLLLPDTIILTAPAAVAKKKFEALANACGIRYIGFDAKVPVELVLFAGSLTQYKNRLVPNGSFVRDGWRKKIFDPSTLNWPDVAADDESYKQRSCLLEYNLSDFERRYAWWHDGQPYQVDKNWGRYLALQAASRQVILKEGNEVAIPVLAPLPDMLAKALVLLSGRAPAIDRRNYNGTSRLYNVYCQPGAGLLIDRIVKHLHQH</sequence>
<evidence type="ECO:0000313" key="1">
    <source>
        <dbReference type="EMBL" id="MFD1874437.1"/>
    </source>
</evidence>
<dbReference type="RefSeq" id="WP_382316241.1">
    <property type="nucleotide sequence ID" value="NZ_JBHUFD010000008.1"/>
</dbReference>
<comment type="caution">
    <text evidence="1">The sequence shown here is derived from an EMBL/GenBank/DDBJ whole genome shotgun (WGS) entry which is preliminary data.</text>
</comment>
<name>A0ABW4QYC8_9BACT</name>
<dbReference type="Proteomes" id="UP001597197">
    <property type="component" value="Unassembled WGS sequence"/>
</dbReference>
<protein>
    <submittedName>
        <fullName evidence="1">Uncharacterized protein</fullName>
    </submittedName>
</protein>
<organism evidence="1 2">
    <name type="scientific">Hymenobacter bucti</name>
    <dbReference type="NCBI Taxonomy" id="1844114"/>
    <lineage>
        <taxon>Bacteria</taxon>
        <taxon>Pseudomonadati</taxon>
        <taxon>Bacteroidota</taxon>
        <taxon>Cytophagia</taxon>
        <taxon>Cytophagales</taxon>
        <taxon>Hymenobacteraceae</taxon>
        <taxon>Hymenobacter</taxon>
    </lineage>
</organism>
<gene>
    <name evidence="1" type="ORF">ACFSDX_18475</name>
</gene>
<dbReference type="EMBL" id="JBHUFD010000008">
    <property type="protein sequence ID" value="MFD1874437.1"/>
    <property type="molecule type" value="Genomic_DNA"/>
</dbReference>
<proteinExistence type="predicted"/>
<keyword evidence="2" id="KW-1185">Reference proteome</keyword>
<reference evidence="2" key="1">
    <citation type="journal article" date="2019" name="Int. J. Syst. Evol. Microbiol.">
        <title>The Global Catalogue of Microorganisms (GCM) 10K type strain sequencing project: providing services to taxonomists for standard genome sequencing and annotation.</title>
        <authorList>
            <consortium name="The Broad Institute Genomics Platform"/>
            <consortium name="The Broad Institute Genome Sequencing Center for Infectious Disease"/>
            <person name="Wu L."/>
            <person name="Ma J."/>
        </authorList>
    </citation>
    <scope>NUCLEOTIDE SEQUENCE [LARGE SCALE GENOMIC DNA]</scope>
    <source>
        <strain evidence="2">CGMCC 1.15795</strain>
    </source>
</reference>
<accession>A0ABW4QYC8</accession>
<evidence type="ECO:0000313" key="2">
    <source>
        <dbReference type="Proteomes" id="UP001597197"/>
    </source>
</evidence>